<dbReference type="InterPro" id="IPR027596">
    <property type="entry name" value="AmmeMemoSam_rS"/>
</dbReference>
<dbReference type="RefSeq" id="WP_109604490.1">
    <property type="nucleotide sequence ID" value="NZ_JAMHJO010000006.1"/>
</dbReference>
<evidence type="ECO:0000256" key="5">
    <source>
        <dbReference type="ARBA" id="ARBA00023014"/>
    </source>
</evidence>
<dbReference type="InterPro" id="IPR016431">
    <property type="entry name" value="Pyrv-formate_lyase-activ_prd"/>
</dbReference>
<dbReference type="AlphaFoldDB" id="A0AA45HIT7"/>
<dbReference type="Pfam" id="PF04055">
    <property type="entry name" value="Radical_SAM"/>
    <property type="match status" value="1"/>
</dbReference>
<dbReference type="PANTHER" id="PTHR30352">
    <property type="entry name" value="PYRUVATE FORMATE-LYASE-ACTIVATING ENZYME"/>
    <property type="match status" value="1"/>
</dbReference>
<dbReference type="PROSITE" id="PS51918">
    <property type="entry name" value="RADICAL_SAM"/>
    <property type="match status" value="1"/>
</dbReference>
<evidence type="ECO:0000256" key="3">
    <source>
        <dbReference type="ARBA" id="ARBA00022723"/>
    </source>
</evidence>
<feature type="domain" description="Radical SAM core" evidence="7">
    <location>
        <begin position="67"/>
        <end position="280"/>
    </location>
</feature>
<dbReference type="InterPro" id="IPR007197">
    <property type="entry name" value="rSAM"/>
</dbReference>
<proteinExistence type="predicted"/>
<evidence type="ECO:0000256" key="1">
    <source>
        <dbReference type="ARBA" id="ARBA00022485"/>
    </source>
</evidence>
<keyword evidence="1" id="KW-0004">4Fe-4S</keyword>
<gene>
    <name evidence="8" type="ORF">C7380_10646</name>
</gene>
<accession>A0AA45HIT7</accession>
<comment type="cofactor">
    <cofactor evidence="6">
        <name>[4Fe-4S] cluster</name>
        <dbReference type="ChEBI" id="CHEBI:49883"/>
    </cofactor>
    <text evidence="6">Binds 1 [4Fe-4S] cluster. The cluster is coordinated with 3 cysteines and an exchangeable S-adenosyl-L-methionine.</text>
</comment>
<keyword evidence="2 6" id="KW-0949">S-adenosyl-L-methionine</keyword>
<protein>
    <submittedName>
        <fullName evidence="8">Pyruvate formate lyase activating enzyme</fullName>
    </submittedName>
</protein>
<keyword evidence="8" id="KW-0456">Lyase</keyword>
<dbReference type="InterPro" id="IPR013785">
    <property type="entry name" value="Aldolase_TIM"/>
</dbReference>
<dbReference type="Proteomes" id="UP000245921">
    <property type="component" value="Unassembled WGS sequence"/>
</dbReference>
<evidence type="ECO:0000256" key="4">
    <source>
        <dbReference type="ARBA" id="ARBA00023004"/>
    </source>
</evidence>
<keyword evidence="8" id="KW-0670">Pyruvate</keyword>
<feature type="binding site" evidence="6">
    <location>
        <position position="86"/>
    </location>
    <ligand>
        <name>[4Fe-4S] cluster</name>
        <dbReference type="ChEBI" id="CHEBI:49883"/>
        <note>4Fe-4S-S-AdoMet</note>
    </ligand>
</feature>
<reference evidence="8 9" key="1">
    <citation type="submission" date="2018-05" db="EMBL/GenBank/DDBJ databases">
        <title>Genomic Encyclopedia of Type Strains, Phase IV (KMG-IV): sequencing the most valuable type-strain genomes for metagenomic binning, comparative biology and taxonomic classification.</title>
        <authorList>
            <person name="Goeker M."/>
        </authorList>
    </citation>
    <scope>NUCLEOTIDE SEQUENCE [LARGE SCALE GENOMIC DNA]</scope>
    <source>
        <strain evidence="8 9">DSM 24906</strain>
    </source>
</reference>
<feature type="binding site" evidence="6">
    <location>
        <position position="82"/>
    </location>
    <ligand>
        <name>[4Fe-4S] cluster</name>
        <dbReference type="ChEBI" id="CHEBI:49883"/>
        <note>4Fe-4S-S-AdoMet</note>
    </ligand>
</feature>
<evidence type="ECO:0000313" key="8">
    <source>
        <dbReference type="EMBL" id="PWJ95239.1"/>
    </source>
</evidence>
<dbReference type="CDD" id="cd01335">
    <property type="entry name" value="Radical_SAM"/>
    <property type="match status" value="1"/>
</dbReference>
<organism evidence="8 9">
    <name type="scientific">Oceanotoga teriensis</name>
    <dbReference type="NCBI Taxonomy" id="515440"/>
    <lineage>
        <taxon>Bacteria</taxon>
        <taxon>Thermotogati</taxon>
        <taxon>Thermotogota</taxon>
        <taxon>Thermotogae</taxon>
        <taxon>Petrotogales</taxon>
        <taxon>Petrotogaceae</taxon>
        <taxon>Oceanotoga</taxon>
    </lineage>
</organism>
<dbReference type="Gene3D" id="3.20.20.70">
    <property type="entry name" value="Aldolase class I"/>
    <property type="match status" value="1"/>
</dbReference>
<dbReference type="SMART" id="SM00729">
    <property type="entry name" value="Elp3"/>
    <property type="match status" value="1"/>
</dbReference>
<dbReference type="GO" id="GO:0046872">
    <property type="term" value="F:metal ion binding"/>
    <property type="evidence" value="ECO:0007669"/>
    <property type="project" value="UniProtKB-KW"/>
</dbReference>
<comment type="caution">
    <text evidence="8">The sequence shown here is derived from an EMBL/GenBank/DDBJ whole genome shotgun (WGS) entry which is preliminary data.</text>
</comment>
<keyword evidence="5 6" id="KW-0411">Iron-sulfur</keyword>
<evidence type="ECO:0000313" key="9">
    <source>
        <dbReference type="Proteomes" id="UP000245921"/>
    </source>
</evidence>
<evidence type="ECO:0000256" key="2">
    <source>
        <dbReference type="ARBA" id="ARBA00022691"/>
    </source>
</evidence>
<dbReference type="SFLD" id="SFLDG01101">
    <property type="entry name" value="Uncharacterised_Radical_SAM_Su"/>
    <property type="match status" value="1"/>
</dbReference>
<evidence type="ECO:0000259" key="7">
    <source>
        <dbReference type="PROSITE" id="PS51918"/>
    </source>
</evidence>
<dbReference type="SUPFAM" id="SSF102114">
    <property type="entry name" value="Radical SAM enzymes"/>
    <property type="match status" value="1"/>
</dbReference>
<evidence type="ECO:0000256" key="6">
    <source>
        <dbReference type="PIRSR" id="PIRSR004869-50"/>
    </source>
</evidence>
<dbReference type="InterPro" id="IPR006638">
    <property type="entry name" value="Elp3/MiaA/NifB-like_rSAM"/>
</dbReference>
<feature type="binding site" evidence="6">
    <location>
        <position position="89"/>
    </location>
    <ligand>
        <name>[4Fe-4S] cluster</name>
        <dbReference type="ChEBI" id="CHEBI:49883"/>
        <note>4Fe-4S-S-AdoMet</note>
    </ligand>
</feature>
<dbReference type="GO" id="GO:0051539">
    <property type="term" value="F:4 iron, 4 sulfur cluster binding"/>
    <property type="evidence" value="ECO:0007669"/>
    <property type="project" value="UniProtKB-KW"/>
</dbReference>
<sequence>MNMNALFSSQKEEGILCNLCPHECIIEENKTGFCKTRKNISSELNSINYAEVTGFEIEPIEKKPLFHFKPGKNILSLGSWGCNLICPYCQNHEISQEIPAYSKKIYPNAIPNLIEKYKVGGIAFTYSEPIVWFEYVLDACREIKNYDLDIYTIMVSNGYIKKEPLELLLQYIDAFNIDLKTFDSETYKKIFNGDLEKIKENIKIIFEKNAHIEITTLIVPDINENLQELEEEFKWISSLSSKIPLHINKYFPRYKYSKKATDIGKLIEIYQIAKKHLEFVYIGNIWDPKYESTYCPECGELLVERKGYNIKIVNLNENGGCIKCGRKVMEM</sequence>
<dbReference type="NCBIfam" id="TIGR04337">
    <property type="entry name" value="AmmeMemoSam_rS"/>
    <property type="match status" value="1"/>
</dbReference>
<keyword evidence="3 6" id="KW-0479">Metal-binding</keyword>
<dbReference type="PANTHER" id="PTHR30352:SF5">
    <property type="entry name" value="PYRUVATE FORMATE-LYASE 1-ACTIVATING ENZYME"/>
    <property type="match status" value="1"/>
</dbReference>
<dbReference type="SFLD" id="SFLDS00029">
    <property type="entry name" value="Radical_SAM"/>
    <property type="match status" value="1"/>
</dbReference>
<dbReference type="PIRSF" id="PIRSF004869">
    <property type="entry name" value="PflX_prd"/>
    <property type="match status" value="1"/>
</dbReference>
<dbReference type="GO" id="GO:0016829">
    <property type="term" value="F:lyase activity"/>
    <property type="evidence" value="ECO:0007669"/>
    <property type="project" value="UniProtKB-KW"/>
</dbReference>
<dbReference type="EMBL" id="QGGI01000006">
    <property type="protein sequence ID" value="PWJ95239.1"/>
    <property type="molecule type" value="Genomic_DNA"/>
</dbReference>
<keyword evidence="9" id="KW-1185">Reference proteome</keyword>
<name>A0AA45HIT7_9BACT</name>
<keyword evidence="4 6" id="KW-0408">Iron</keyword>
<dbReference type="InterPro" id="IPR034457">
    <property type="entry name" value="Organic_radical-activating"/>
</dbReference>
<dbReference type="InterPro" id="IPR058240">
    <property type="entry name" value="rSAM_sf"/>
</dbReference>